<dbReference type="GO" id="GO:0003676">
    <property type="term" value="F:nucleic acid binding"/>
    <property type="evidence" value="ECO:0007669"/>
    <property type="project" value="InterPro"/>
</dbReference>
<dbReference type="InterPro" id="IPR002711">
    <property type="entry name" value="HNH"/>
</dbReference>
<accession>A0A4Z0HMN7</accession>
<organism evidence="2 3">
    <name type="scientific">Mycolicibacterium peregrinum</name>
    <name type="common">Mycobacterium peregrinum</name>
    <dbReference type="NCBI Taxonomy" id="43304"/>
    <lineage>
        <taxon>Bacteria</taxon>
        <taxon>Bacillati</taxon>
        <taxon>Actinomycetota</taxon>
        <taxon>Actinomycetes</taxon>
        <taxon>Mycobacteriales</taxon>
        <taxon>Mycobacteriaceae</taxon>
        <taxon>Mycolicibacterium</taxon>
    </lineage>
</organism>
<keyword evidence="2" id="KW-0378">Hydrolase</keyword>
<dbReference type="SMART" id="SM00507">
    <property type="entry name" value="HNHc"/>
    <property type="match status" value="1"/>
</dbReference>
<dbReference type="EMBL" id="RWKA01000018">
    <property type="protein sequence ID" value="TGB37985.1"/>
    <property type="molecule type" value="Genomic_DNA"/>
</dbReference>
<evidence type="ECO:0000313" key="3">
    <source>
        <dbReference type="Proteomes" id="UP000297792"/>
    </source>
</evidence>
<dbReference type="Gene3D" id="1.10.30.50">
    <property type="match status" value="1"/>
</dbReference>
<dbReference type="Pfam" id="PF01844">
    <property type="entry name" value="HNH"/>
    <property type="match status" value="1"/>
</dbReference>
<keyword evidence="3" id="KW-1185">Reference proteome</keyword>
<sequence>MVSRQTGFPPLVRTLIYERSAGRCERCNEWASDCQIHHRRPRGAGGTRREDTNTTSNGVLLCSQCHREVESYRAKAFEDGWLVRQSHDPKATPLLRREQWVYLDDDGGFSDAPEPVDGRAS</sequence>
<dbReference type="CDD" id="cd00085">
    <property type="entry name" value="HNHc"/>
    <property type="match status" value="1"/>
</dbReference>
<dbReference type="AlphaFoldDB" id="A0A4Z0HMN7"/>
<dbReference type="InterPro" id="IPR003615">
    <property type="entry name" value="HNH_nuc"/>
</dbReference>
<feature type="domain" description="HNH nuclease" evidence="1">
    <location>
        <begin position="11"/>
        <end position="67"/>
    </location>
</feature>
<evidence type="ECO:0000259" key="1">
    <source>
        <dbReference type="SMART" id="SM00507"/>
    </source>
</evidence>
<gene>
    <name evidence="2" type="ORF">EJD98_25545</name>
</gene>
<comment type="caution">
    <text evidence="2">The sequence shown here is derived from an EMBL/GenBank/DDBJ whole genome shotgun (WGS) entry which is preliminary data.</text>
</comment>
<reference evidence="2 3" key="1">
    <citation type="submission" date="2018-12" db="EMBL/GenBank/DDBJ databases">
        <title>Draft genome sequences of Mycolicibacterium peregrinum isolated from a pig with lymphadenitis and from soil on the same Japanese pig farm.</title>
        <authorList>
            <person name="Komatsu T."/>
            <person name="Ohya K."/>
            <person name="Sawai K."/>
            <person name="Odoi J.O."/>
            <person name="Otsu K."/>
            <person name="Ota A."/>
            <person name="Ito T."/>
            <person name="Kawai M."/>
            <person name="Maruyama F."/>
        </authorList>
    </citation>
    <scope>NUCLEOTIDE SEQUENCE [LARGE SCALE GENOMIC DNA]</scope>
    <source>
        <strain evidence="2 3">138</strain>
    </source>
</reference>
<keyword evidence="2" id="KW-0255">Endonuclease</keyword>
<name>A0A4Z0HMN7_MYCPR</name>
<dbReference type="GO" id="GO:0004519">
    <property type="term" value="F:endonuclease activity"/>
    <property type="evidence" value="ECO:0007669"/>
    <property type="project" value="UniProtKB-KW"/>
</dbReference>
<evidence type="ECO:0000313" key="2">
    <source>
        <dbReference type="EMBL" id="TGB37985.1"/>
    </source>
</evidence>
<dbReference type="Proteomes" id="UP000297792">
    <property type="component" value="Unassembled WGS sequence"/>
</dbReference>
<keyword evidence="2" id="KW-0540">Nuclease</keyword>
<protein>
    <submittedName>
        <fullName evidence="2">HNH endonuclease</fullName>
    </submittedName>
</protein>
<proteinExistence type="predicted"/>
<dbReference type="GO" id="GO:0008270">
    <property type="term" value="F:zinc ion binding"/>
    <property type="evidence" value="ECO:0007669"/>
    <property type="project" value="InterPro"/>
</dbReference>